<dbReference type="OrthoDB" id="194858at2157"/>
<gene>
    <name evidence="2" type="ORF">C453_18200</name>
</gene>
<protein>
    <recommendedName>
        <fullName evidence="1">Amphi-Trp domain-containing protein</fullName>
    </recommendedName>
</protein>
<feature type="domain" description="Amphi-Trp" evidence="1">
    <location>
        <begin position="4"/>
        <end position="90"/>
    </location>
</feature>
<dbReference type="PATRIC" id="fig|1230453.4.peg.3621"/>
<evidence type="ECO:0000313" key="2">
    <source>
        <dbReference type="EMBL" id="ELZ80895.1"/>
    </source>
</evidence>
<dbReference type="Pfam" id="PF20068">
    <property type="entry name" value="Amphi-Trp"/>
    <property type="match status" value="1"/>
</dbReference>
<dbReference type="NCBIfam" id="TIGR04354">
    <property type="entry name" value="amphi-Trp"/>
    <property type="match status" value="1"/>
</dbReference>
<reference evidence="2 3" key="1">
    <citation type="journal article" date="2014" name="PLoS Genet.">
        <title>Phylogenetically driven sequencing of extremely halophilic archaea reveals strategies for static and dynamic osmo-response.</title>
        <authorList>
            <person name="Becker E.A."/>
            <person name="Seitzer P.M."/>
            <person name="Tritt A."/>
            <person name="Larsen D."/>
            <person name="Krusor M."/>
            <person name="Yao A.I."/>
            <person name="Wu D."/>
            <person name="Madern D."/>
            <person name="Eisen J.A."/>
            <person name="Darling A.E."/>
            <person name="Facciotti M.T."/>
        </authorList>
    </citation>
    <scope>NUCLEOTIDE SEQUENCE [LARGE SCALE GENOMIC DNA]</scope>
    <source>
        <strain evidence="2 3">ATCC BAA-1513</strain>
    </source>
</reference>
<dbReference type="EMBL" id="AOLK01000024">
    <property type="protein sequence ID" value="ELZ80895.1"/>
    <property type="molecule type" value="Genomic_DNA"/>
</dbReference>
<proteinExistence type="predicted"/>
<dbReference type="Proteomes" id="UP000011612">
    <property type="component" value="Unassembled WGS sequence"/>
</dbReference>
<dbReference type="STRING" id="1230453.C453_18200"/>
<sequence length="98" mass="10918">MGELETEELMSRAEIANYLREFADQLDGDGDVSLELDGRGVTMSPAEPITFKLEGESDWSQGDTEAKQSIEFELVWWRAATTAEEGALNVKNESESEE</sequence>
<evidence type="ECO:0000313" key="3">
    <source>
        <dbReference type="Proteomes" id="UP000011612"/>
    </source>
</evidence>
<name>M0H8U3_HALEO</name>
<accession>M0H8U3</accession>
<keyword evidence="3" id="KW-1185">Reference proteome</keyword>
<dbReference type="RefSeq" id="WP_008326810.1">
    <property type="nucleotide sequence ID" value="NZ_AOLK01000024.1"/>
</dbReference>
<dbReference type="InterPro" id="IPR027598">
    <property type="entry name" value="Amphi-Trp_dom"/>
</dbReference>
<comment type="caution">
    <text evidence="2">The sequence shown here is derived from an EMBL/GenBank/DDBJ whole genome shotgun (WGS) entry which is preliminary data.</text>
</comment>
<dbReference type="AlphaFoldDB" id="M0H8U3"/>
<evidence type="ECO:0000259" key="1">
    <source>
        <dbReference type="Pfam" id="PF20068"/>
    </source>
</evidence>
<organism evidence="2 3">
    <name type="scientific">Haloferax elongans ATCC BAA-1513</name>
    <dbReference type="NCBI Taxonomy" id="1230453"/>
    <lineage>
        <taxon>Archaea</taxon>
        <taxon>Methanobacteriati</taxon>
        <taxon>Methanobacteriota</taxon>
        <taxon>Stenosarchaea group</taxon>
        <taxon>Halobacteria</taxon>
        <taxon>Halobacteriales</taxon>
        <taxon>Haloferacaceae</taxon>
        <taxon>Haloferax</taxon>
    </lineage>
</organism>